<dbReference type="OrthoDB" id="59229at2759"/>
<dbReference type="GO" id="GO:0005739">
    <property type="term" value="C:mitochondrion"/>
    <property type="evidence" value="ECO:0007669"/>
    <property type="project" value="UniProtKB-SubCell"/>
</dbReference>
<evidence type="ECO:0000256" key="1">
    <source>
        <dbReference type="ARBA" id="ARBA00002963"/>
    </source>
</evidence>
<comment type="subcellular location">
    <subcellularLocation>
        <location evidence="2">Mitochondrion</location>
    </subcellularLocation>
</comment>
<protein>
    <recommendedName>
        <fullName evidence="10">DUF1687-domain-containing protein</fullName>
    </recommendedName>
</protein>
<evidence type="ECO:0000256" key="2">
    <source>
        <dbReference type="ARBA" id="ARBA00004173"/>
    </source>
</evidence>
<proteinExistence type="inferred from homology"/>
<feature type="region of interest" description="Disordered" evidence="7">
    <location>
        <begin position="38"/>
        <end position="63"/>
    </location>
</feature>
<evidence type="ECO:0000256" key="5">
    <source>
        <dbReference type="ARBA" id="ARBA00023002"/>
    </source>
</evidence>
<feature type="compositionally biased region" description="Polar residues" evidence="7">
    <location>
        <begin position="38"/>
        <end position="59"/>
    </location>
</feature>
<dbReference type="GO" id="GO:0016491">
    <property type="term" value="F:oxidoreductase activity"/>
    <property type="evidence" value="ECO:0007669"/>
    <property type="project" value="UniProtKB-KW"/>
</dbReference>
<organism evidence="8 9">
    <name type="scientific">Trichodelitschia bisporula</name>
    <dbReference type="NCBI Taxonomy" id="703511"/>
    <lineage>
        <taxon>Eukaryota</taxon>
        <taxon>Fungi</taxon>
        <taxon>Dikarya</taxon>
        <taxon>Ascomycota</taxon>
        <taxon>Pezizomycotina</taxon>
        <taxon>Dothideomycetes</taxon>
        <taxon>Dothideomycetes incertae sedis</taxon>
        <taxon>Phaeotrichales</taxon>
        <taxon>Phaeotrichaceae</taxon>
        <taxon>Trichodelitschia</taxon>
    </lineage>
</organism>
<evidence type="ECO:0000256" key="4">
    <source>
        <dbReference type="ARBA" id="ARBA00022946"/>
    </source>
</evidence>
<evidence type="ECO:0000256" key="6">
    <source>
        <dbReference type="ARBA" id="ARBA00023128"/>
    </source>
</evidence>
<reference evidence="8" key="1">
    <citation type="journal article" date="2020" name="Stud. Mycol.">
        <title>101 Dothideomycetes genomes: a test case for predicting lifestyles and emergence of pathogens.</title>
        <authorList>
            <person name="Haridas S."/>
            <person name="Albert R."/>
            <person name="Binder M."/>
            <person name="Bloem J."/>
            <person name="Labutti K."/>
            <person name="Salamov A."/>
            <person name="Andreopoulos B."/>
            <person name="Baker S."/>
            <person name="Barry K."/>
            <person name="Bills G."/>
            <person name="Bluhm B."/>
            <person name="Cannon C."/>
            <person name="Castanera R."/>
            <person name="Culley D."/>
            <person name="Daum C."/>
            <person name="Ezra D."/>
            <person name="Gonzalez J."/>
            <person name="Henrissat B."/>
            <person name="Kuo A."/>
            <person name="Liang C."/>
            <person name="Lipzen A."/>
            <person name="Lutzoni F."/>
            <person name="Magnuson J."/>
            <person name="Mondo S."/>
            <person name="Nolan M."/>
            <person name="Ohm R."/>
            <person name="Pangilinan J."/>
            <person name="Park H.-J."/>
            <person name="Ramirez L."/>
            <person name="Alfaro M."/>
            <person name="Sun H."/>
            <person name="Tritt A."/>
            <person name="Yoshinaga Y."/>
            <person name="Zwiers L.-H."/>
            <person name="Turgeon B."/>
            <person name="Goodwin S."/>
            <person name="Spatafora J."/>
            <person name="Crous P."/>
            <person name="Grigoriev I."/>
        </authorList>
    </citation>
    <scope>NUCLEOTIDE SEQUENCE</scope>
    <source>
        <strain evidence="8">CBS 262.69</strain>
    </source>
</reference>
<keyword evidence="4" id="KW-0809">Transit peptide</keyword>
<accession>A0A6G1I7X9</accession>
<keyword evidence="5" id="KW-0560">Oxidoreductase</keyword>
<comment type="function">
    <text evidence="1">Putative mitochondrial redox protein which could be involved in the reduction of small toxic molecules.</text>
</comment>
<evidence type="ECO:0008006" key="10">
    <source>
        <dbReference type="Google" id="ProtNLM"/>
    </source>
</evidence>
<evidence type="ECO:0000256" key="7">
    <source>
        <dbReference type="SAM" id="MobiDB-lite"/>
    </source>
</evidence>
<dbReference type="EMBL" id="ML996688">
    <property type="protein sequence ID" value="KAF2404408.1"/>
    <property type="molecule type" value="Genomic_DNA"/>
</dbReference>
<gene>
    <name evidence="8" type="ORF">EJ06DRAFT_526491</name>
</gene>
<dbReference type="InterPro" id="IPR012882">
    <property type="entry name" value="Fmp46"/>
</dbReference>
<dbReference type="AlphaFoldDB" id="A0A6G1I7X9"/>
<keyword evidence="6" id="KW-0496">Mitochondrion</keyword>
<dbReference type="Gene3D" id="3.40.30.10">
    <property type="entry name" value="Glutaredoxin"/>
    <property type="match status" value="1"/>
</dbReference>
<comment type="similarity">
    <text evidence="3">Belongs to the FMP46 family.</text>
</comment>
<name>A0A6G1I7X9_9PEZI</name>
<evidence type="ECO:0000313" key="9">
    <source>
        <dbReference type="Proteomes" id="UP000799640"/>
    </source>
</evidence>
<dbReference type="SUPFAM" id="SSF52833">
    <property type="entry name" value="Thioredoxin-like"/>
    <property type="match status" value="1"/>
</dbReference>
<dbReference type="Pfam" id="PF07955">
    <property type="entry name" value="DUF1687"/>
    <property type="match status" value="1"/>
</dbReference>
<dbReference type="Proteomes" id="UP000799640">
    <property type="component" value="Unassembled WGS sequence"/>
</dbReference>
<dbReference type="PANTHER" id="PTHR28071">
    <property type="entry name" value="REDOX PROTEIN FMP46, MITOCHONDRIAL-RELATED"/>
    <property type="match status" value="1"/>
</dbReference>
<evidence type="ECO:0000256" key="3">
    <source>
        <dbReference type="ARBA" id="ARBA00009734"/>
    </source>
</evidence>
<evidence type="ECO:0000313" key="8">
    <source>
        <dbReference type="EMBL" id="KAF2404408.1"/>
    </source>
</evidence>
<dbReference type="PANTHER" id="PTHR28071:SF1">
    <property type="entry name" value="REDOX PROTEIN FMP46, MITOCHONDRIAL-RELATED"/>
    <property type="match status" value="1"/>
</dbReference>
<sequence length="145" mass="15978">MFRKLFTEHGAKDVITLFHKPNNAASTRTLTLLKQWSANSESTATEDQASQHETQSKTDPQFELDVTEAPPTVDQLKNILEYVGSQNAGSIISGARDTTSALQILKEDSGRFQRPIIVNWHQGKVVVGDDQSQILSLVKALSKDA</sequence>
<keyword evidence="9" id="KW-1185">Reference proteome</keyword>
<dbReference type="InterPro" id="IPR036249">
    <property type="entry name" value="Thioredoxin-like_sf"/>
</dbReference>